<keyword evidence="3" id="KW-1185">Reference proteome</keyword>
<dbReference type="Proteomes" id="UP000234474">
    <property type="component" value="Unassembled WGS sequence"/>
</dbReference>
<name>A0A2I1CE21_ASPN1</name>
<dbReference type="EMBL" id="MSZS01000003">
    <property type="protein sequence ID" value="PKX95858.1"/>
    <property type="molecule type" value="Genomic_DNA"/>
</dbReference>
<comment type="caution">
    <text evidence="2">The sequence shown here is derived from an EMBL/GenBank/DDBJ whole genome shotgun (WGS) entry which is preliminary data.</text>
</comment>
<evidence type="ECO:0000313" key="3">
    <source>
        <dbReference type="Proteomes" id="UP000234474"/>
    </source>
</evidence>
<feature type="transmembrane region" description="Helical" evidence="1">
    <location>
        <begin position="38"/>
        <end position="57"/>
    </location>
</feature>
<gene>
    <name evidence="2" type="ORF">P174DRAFT_147371</name>
</gene>
<keyword evidence="1" id="KW-0472">Membrane</keyword>
<dbReference type="RefSeq" id="XP_024684453.1">
    <property type="nucleotide sequence ID" value="XM_024821152.1"/>
</dbReference>
<accession>A0A2I1CE21</accession>
<keyword evidence="1" id="KW-1133">Transmembrane helix</keyword>
<keyword evidence="1" id="KW-0812">Transmembrane</keyword>
<protein>
    <submittedName>
        <fullName evidence="2">Uncharacterized protein</fullName>
    </submittedName>
</protein>
<evidence type="ECO:0000313" key="2">
    <source>
        <dbReference type="EMBL" id="PKX95858.1"/>
    </source>
</evidence>
<reference evidence="3" key="1">
    <citation type="journal article" date="2018" name="Proc. Natl. Acad. Sci. U.S.A.">
        <title>Linking secondary metabolites to gene clusters through genome sequencing of six diverse Aspergillus species.</title>
        <authorList>
            <person name="Kaerboelling I."/>
            <person name="Vesth T.C."/>
            <person name="Frisvad J.C."/>
            <person name="Nybo J.L."/>
            <person name="Theobald S."/>
            <person name="Kuo A."/>
            <person name="Bowyer P."/>
            <person name="Matsuda Y."/>
            <person name="Mondo S."/>
            <person name="Lyhne E.K."/>
            <person name="Kogle M.E."/>
            <person name="Clum A."/>
            <person name="Lipzen A."/>
            <person name="Salamov A."/>
            <person name="Ngan C.Y."/>
            <person name="Daum C."/>
            <person name="Chiniquy J."/>
            <person name="Barry K."/>
            <person name="LaButti K."/>
            <person name="Haridas S."/>
            <person name="Simmons B.A."/>
            <person name="Magnuson J.K."/>
            <person name="Mortensen U.H."/>
            <person name="Larsen T.O."/>
            <person name="Grigoriev I.V."/>
            <person name="Baker S.E."/>
            <person name="Andersen M.R."/>
        </authorList>
    </citation>
    <scope>NUCLEOTIDE SEQUENCE [LARGE SCALE GENOMIC DNA]</scope>
    <source>
        <strain evidence="3">IBT 16806</strain>
    </source>
</reference>
<dbReference type="GeneID" id="36528478"/>
<proteinExistence type="predicted"/>
<dbReference type="AlphaFoldDB" id="A0A2I1CE21"/>
<dbReference type="VEuPathDB" id="FungiDB:P174DRAFT_147371"/>
<evidence type="ECO:0000256" key="1">
    <source>
        <dbReference type="SAM" id="Phobius"/>
    </source>
</evidence>
<sequence>MCCHKAHEVSKQSRRLYECYTLKRQSYLFIYLFVNDHYLLRNHFASIGHFIGCYAIFSRRGKATRNRKTHAYALRFICKY</sequence>
<organism evidence="2 3">
    <name type="scientific">Aspergillus novofumigatus (strain IBT 16806)</name>
    <dbReference type="NCBI Taxonomy" id="1392255"/>
    <lineage>
        <taxon>Eukaryota</taxon>
        <taxon>Fungi</taxon>
        <taxon>Dikarya</taxon>
        <taxon>Ascomycota</taxon>
        <taxon>Pezizomycotina</taxon>
        <taxon>Eurotiomycetes</taxon>
        <taxon>Eurotiomycetidae</taxon>
        <taxon>Eurotiales</taxon>
        <taxon>Aspergillaceae</taxon>
        <taxon>Aspergillus</taxon>
        <taxon>Aspergillus subgen. Fumigati</taxon>
    </lineage>
</organism>